<evidence type="ECO:0000313" key="3">
    <source>
        <dbReference type="Proteomes" id="UP000321155"/>
    </source>
</evidence>
<feature type="compositionally biased region" description="Low complexity" evidence="1">
    <location>
        <begin position="502"/>
        <end position="519"/>
    </location>
</feature>
<dbReference type="Gene3D" id="3.90.1200.10">
    <property type="match status" value="2"/>
</dbReference>
<accession>A0ABQ0X5M9</accession>
<proteinExistence type="predicted"/>
<dbReference type="SUPFAM" id="SSF56112">
    <property type="entry name" value="Protein kinase-like (PK-like)"/>
    <property type="match status" value="2"/>
</dbReference>
<reference evidence="2 3" key="1">
    <citation type="submission" date="2019-07" db="EMBL/GenBank/DDBJ databases">
        <title>Whole genome shotgun sequence of Kocuria flava NBRC 107626.</title>
        <authorList>
            <person name="Hosoyama A."/>
            <person name="Uohara A."/>
            <person name="Ohji S."/>
            <person name="Ichikawa N."/>
        </authorList>
    </citation>
    <scope>NUCLEOTIDE SEQUENCE [LARGE SCALE GENOMIC DNA]</scope>
    <source>
        <strain evidence="2 3">NBRC 107626</strain>
    </source>
</reference>
<keyword evidence="3" id="KW-1185">Reference proteome</keyword>
<feature type="compositionally biased region" description="Low complexity" evidence="1">
    <location>
        <begin position="452"/>
        <end position="468"/>
    </location>
</feature>
<evidence type="ECO:0000256" key="1">
    <source>
        <dbReference type="SAM" id="MobiDB-lite"/>
    </source>
</evidence>
<evidence type="ECO:0008006" key="4">
    <source>
        <dbReference type="Google" id="ProtNLM"/>
    </source>
</evidence>
<evidence type="ECO:0000313" key="2">
    <source>
        <dbReference type="EMBL" id="GEO92941.1"/>
    </source>
</evidence>
<dbReference type="InterPro" id="IPR011009">
    <property type="entry name" value="Kinase-like_dom_sf"/>
</dbReference>
<name>A0ABQ0X5M9_9MICC</name>
<gene>
    <name evidence="2" type="ORF">KFL01_22470</name>
</gene>
<protein>
    <recommendedName>
        <fullName evidence="4">Aminoglycoside phosphotransferase domain-containing protein</fullName>
    </recommendedName>
</protein>
<comment type="caution">
    <text evidence="2">The sequence shown here is derived from an EMBL/GenBank/DDBJ whole genome shotgun (WGS) entry which is preliminary data.</text>
</comment>
<organism evidence="2 3">
    <name type="scientific">Kocuria flava</name>
    <dbReference type="NCBI Taxonomy" id="446860"/>
    <lineage>
        <taxon>Bacteria</taxon>
        <taxon>Bacillati</taxon>
        <taxon>Actinomycetota</taxon>
        <taxon>Actinomycetes</taxon>
        <taxon>Micrococcales</taxon>
        <taxon>Micrococcaceae</taxon>
        <taxon>Kocuria</taxon>
    </lineage>
</organism>
<feature type="region of interest" description="Disordered" evidence="1">
    <location>
        <begin position="489"/>
        <end position="540"/>
    </location>
</feature>
<feature type="region of interest" description="Disordered" evidence="1">
    <location>
        <begin position="452"/>
        <end position="475"/>
    </location>
</feature>
<feature type="compositionally biased region" description="Gly residues" evidence="1">
    <location>
        <begin position="520"/>
        <end position="532"/>
    </location>
</feature>
<dbReference type="RefSeq" id="WP_147050582.1">
    <property type="nucleotide sequence ID" value="NZ_BJZR01000072.1"/>
</dbReference>
<dbReference type="Proteomes" id="UP000321155">
    <property type="component" value="Unassembled WGS sequence"/>
</dbReference>
<dbReference type="EMBL" id="BJZR01000072">
    <property type="protein sequence ID" value="GEO92941.1"/>
    <property type="molecule type" value="Genomic_DNA"/>
</dbReference>
<sequence length="902" mass="90710">MSAGLPATAASLPGLAVLLDPARLGELFADVLGAPPVTGALRYKPGVSAVVRVRCPRTGAVHWAATTASGALLQKFAGRGRRALDDDGAVLVREAPGAAGHRVALGRAGADPELAVHLARLDPRLARGLGHGEPGTLLRYNPRRRAVLRREGPGGALVTKVTARPSPVDPRLLARLAAAGIPVLAPAAPPRPLAGPGSAHVLHYPWYGDGDLAARAGGDPGAPATAGAAGAALARLHLLGPGAAGSAPRGAPVEPRPRLRALAADLAALDPALAAAFAAAAEDVLAVLDAHGPGAQRLLHGDFSADQVLVRGPLGAAAPLRLTDLDRVRTGEAADDLGCFAAVQALEALEGPVPDAAPGAGGPAPAARADPTADPLADPLVAALLEGWAAEAVPHGARPPGPELLRAWTAHHVLARAAEPFRATRPGWRAATAGRIGLAAALVAAPAQAPAATGGRADGAARAPGPGTVPAGATVAGSAPATAVPRGAATASAPAGAGGPAGAAAAPGEAGTARRAGTVGAAGPGPGHGPGPGSSPAGAAEALAHPVPAVVEVPEGGRARVRRAWPADGGRLVLELEDPLGRVRAGESVPGPAGRLVRLSPFARDLRLPGLPAAARTGELVVHRLSRRAVVAAPERYVKLLARGRAPRAAELSERVRVLGAAAGLAVPRVLRAGEHALELAVLPGRSLHALGAEGPRGEVDAAWAAWAAAWPRLARALPAPGLLPEHAAEDEARTLARWAAHLDAFPGLLDAPPGAVSALAVRLGRRLTGLPAPRRDRAVLHRDLHDQQLLFDGERIGALDLDTAAVGEPALDLANLAVHLDLRHAQGLLGPDRRAVGRAAVAAVADELAVDPARLAVHAAATRLRLACVYAFRPRWRPLAQQLLDAALADGPLDPVRPGDR</sequence>